<feature type="domain" description="EF-hand" evidence="3">
    <location>
        <begin position="73"/>
        <end position="108"/>
    </location>
</feature>
<evidence type="ECO:0000256" key="1">
    <source>
        <dbReference type="ARBA" id="ARBA00022737"/>
    </source>
</evidence>
<dbReference type="SMART" id="SM00054">
    <property type="entry name" value="EFh"/>
    <property type="match status" value="4"/>
</dbReference>
<dbReference type="PROSITE" id="PS50222">
    <property type="entry name" value="EF_HAND_2"/>
    <property type="match status" value="4"/>
</dbReference>
<dbReference type="Proteomes" id="UP001159364">
    <property type="component" value="Linkage Group LG09"/>
</dbReference>
<dbReference type="Pfam" id="PF13499">
    <property type="entry name" value="EF-hand_7"/>
    <property type="match status" value="2"/>
</dbReference>
<dbReference type="InterPro" id="IPR018247">
    <property type="entry name" value="EF_Hand_1_Ca_BS"/>
</dbReference>
<accession>A0AAV8SSE9</accession>
<dbReference type="InterPro" id="IPR002048">
    <property type="entry name" value="EF_hand_dom"/>
</dbReference>
<dbReference type="InterPro" id="IPR052591">
    <property type="entry name" value="CML21-like"/>
</dbReference>
<keyword evidence="5" id="KW-1185">Reference proteome</keyword>
<keyword evidence="1" id="KW-0677">Repeat</keyword>
<name>A0AAV8SSE9_9ROSI</name>
<comment type="caution">
    <text evidence="4">The sequence shown here is derived from an EMBL/GenBank/DDBJ whole genome shotgun (WGS) entry which is preliminary data.</text>
</comment>
<dbReference type="GO" id="GO:0005509">
    <property type="term" value="F:calcium ion binding"/>
    <property type="evidence" value="ECO:0007669"/>
    <property type="project" value="InterPro"/>
</dbReference>
<evidence type="ECO:0000259" key="3">
    <source>
        <dbReference type="PROSITE" id="PS50222"/>
    </source>
</evidence>
<dbReference type="AlphaFoldDB" id="A0AAV8SSE9"/>
<dbReference type="InterPro" id="IPR011992">
    <property type="entry name" value="EF-hand-dom_pair"/>
</dbReference>
<evidence type="ECO:0000313" key="5">
    <source>
        <dbReference type="Proteomes" id="UP001159364"/>
    </source>
</evidence>
<dbReference type="CDD" id="cd00051">
    <property type="entry name" value="EFh"/>
    <property type="match status" value="1"/>
</dbReference>
<evidence type="ECO:0000256" key="2">
    <source>
        <dbReference type="ARBA" id="ARBA00022837"/>
    </source>
</evidence>
<keyword evidence="2" id="KW-0106">Calcium</keyword>
<sequence length="251" mass="29129">MKHLLGTSHPCPGLKSLSNKIGGIFFHCHSPNKYKRLDARLERKMIEVKRTSQGKKSFKSINSIVLRFPQFREGLKNIRSVFEVYDEDANGAINREELKKCLQQLQINFKEEEIEDLFDSCDINGSGEIHFNEFIVLLCLMYLLAGPSTSPHKFFCITERDSLEVEAIFDTMIEAFLFLDKDGDGKLNKKDMIQALDDTCPWEKSPQHIIRTRFKEMDWDRNGQVSFREFLFAFVKWAEIDTDEEITITGS</sequence>
<evidence type="ECO:0000313" key="4">
    <source>
        <dbReference type="EMBL" id="KAJ8755201.1"/>
    </source>
</evidence>
<feature type="domain" description="EF-hand" evidence="3">
    <location>
        <begin position="109"/>
        <end position="144"/>
    </location>
</feature>
<proteinExistence type="predicted"/>
<dbReference type="FunFam" id="1.10.238.10:FF:000003">
    <property type="entry name" value="Calmodulin A"/>
    <property type="match status" value="1"/>
</dbReference>
<dbReference type="SUPFAM" id="SSF47473">
    <property type="entry name" value="EF-hand"/>
    <property type="match status" value="1"/>
</dbReference>
<organism evidence="4 5">
    <name type="scientific">Erythroxylum novogranatense</name>
    <dbReference type="NCBI Taxonomy" id="1862640"/>
    <lineage>
        <taxon>Eukaryota</taxon>
        <taxon>Viridiplantae</taxon>
        <taxon>Streptophyta</taxon>
        <taxon>Embryophyta</taxon>
        <taxon>Tracheophyta</taxon>
        <taxon>Spermatophyta</taxon>
        <taxon>Magnoliopsida</taxon>
        <taxon>eudicotyledons</taxon>
        <taxon>Gunneridae</taxon>
        <taxon>Pentapetalae</taxon>
        <taxon>rosids</taxon>
        <taxon>fabids</taxon>
        <taxon>Malpighiales</taxon>
        <taxon>Erythroxylaceae</taxon>
        <taxon>Erythroxylum</taxon>
    </lineage>
</organism>
<dbReference type="PROSITE" id="PS00018">
    <property type="entry name" value="EF_HAND_1"/>
    <property type="match status" value="2"/>
</dbReference>
<reference evidence="4 5" key="1">
    <citation type="submission" date="2021-09" db="EMBL/GenBank/DDBJ databases">
        <title>Genomic insights and catalytic innovation underlie evolution of tropane alkaloids biosynthesis.</title>
        <authorList>
            <person name="Wang Y.-J."/>
            <person name="Tian T."/>
            <person name="Huang J.-P."/>
            <person name="Huang S.-X."/>
        </authorList>
    </citation>
    <scope>NUCLEOTIDE SEQUENCE [LARGE SCALE GENOMIC DNA]</scope>
    <source>
        <strain evidence="4">KIB-2018</strain>
        <tissue evidence="4">Leaf</tissue>
    </source>
</reference>
<gene>
    <name evidence="4" type="ORF">K2173_018999</name>
</gene>
<protein>
    <recommendedName>
        <fullName evidence="3">EF-hand domain-containing protein</fullName>
    </recommendedName>
</protein>
<dbReference type="Gene3D" id="1.10.238.10">
    <property type="entry name" value="EF-hand"/>
    <property type="match status" value="2"/>
</dbReference>
<feature type="domain" description="EF-hand" evidence="3">
    <location>
        <begin position="205"/>
        <end position="240"/>
    </location>
</feature>
<dbReference type="PANTHER" id="PTHR23064">
    <property type="entry name" value="TROPONIN"/>
    <property type="match status" value="1"/>
</dbReference>
<dbReference type="EMBL" id="JAIWQS010000009">
    <property type="protein sequence ID" value="KAJ8755201.1"/>
    <property type="molecule type" value="Genomic_DNA"/>
</dbReference>
<feature type="domain" description="EF-hand" evidence="3">
    <location>
        <begin position="167"/>
        <end position="202"/>
    </location>
</feature>